<dbReference type="InterPro" id="IPR015943">
    <property type="entry name" value="WD40/YVTN_repeat-like_dom_sf"/>
</dbReference>
<dbReference type="InterPro" id="IPR036322">
    <property type="entry name" value="WD40_repeat_dom_sf"/>
</dbReference>
<evidence type="ECO:0000313" key="5">
    <source>
        <dbReference type="EMBL" id="JAC65494.1"/>
    </source>
</evidence>
<evidence type="ECO:0000256" key="3">
    <source>
        <dbReference type="ARBA" id="ARBA00022990"/>
    </source>
</evidence>
<feature type="repeat" description="WD" evidence="4">
    <location>
        <begin position="181"/>
        <end position="221"/>
    </location>
</feature>
<gene>
    <name evidence="5" type="primary">WDR68</name>
    <name evidence="5" type="ORF">TSPGSL018_15922</name>
</gene>
<dbReference type="InterPro" id="IPR001680">
    <property type="entry name" value="WD40_rpt"/>
</dbReference>
<dbReference type="PROSITE" id="PS50294">
    <property type="entry name" value="WD_REPEATS_REGION"/>
    <property type="match status" value="1"/>
</dbReference>
<name>A0A061R409_9CHLO</name>
<dbReference type="InterPro" id="IPR045159">
    <property type="entry name" value="DCAF7-like"/>
</dbReference>
<feature type="repeat" description="WD" evidence="4">
    <location>
        <begin position="270"/>
        <end position="306"/>
    </location>
</feature>
<reference evidence="5" key="1">
    <citation type="submission" date="2014-05" db="EMBL/GenBank/DDBJ databases">
        <title>The transcriptome of the halophilic microalga Tetraselmis sp. GSL018 isolated from the Great Salt Lake, Utah.</title>
        <authorList>
            <person name="Jinkerson R.E."/>
            <person name="D'Adamo S."/>
            <person name="Posewitz M.C."/>
        </authorList>
    </citation>
    <scope>NUCLEOTIDE SEQUENCE</scope>
    <source>
        <strain evidence="5">GSL018</strain>
    </source>
</reference>
<dbReference type="SUPFAM" id="SSF50978">
    <property type="entry name" value="WD40 repeat-like"/>
    <property type="match status" value="1"/>
</dbReference>
<protein>
    <submittedName>
        <fullName evidence="5">WD repeat-containing protein 68</fullName>
    </submittedName>
</protein>
<keyword evidence="3" id="KW-0007">Acetylation</keyword>
<keyword evidence="1 4" id="KW-0853">WD repeat</keyword>
<dbReference type="EMBL" id="GBEZ01021241">
    <property type="protein sequence ID" value="JAC65494.1"/>
    <property type="molecule type" value="Transcribed_RNA"/>
</dbReference>
<dbReference type="InterPro" id="IPR019775">
    <property type="entry name" value="WD40_repeat_CS"/>
</dbReference>
<dbReference type="Pfam" id="PF00400">
    <property type="entry name" value="WD40"/>
    <property type="match status" value="2"/>
</dbReference>
<dbReference type="PANTHER" id="PTHR19919">
    <property type="entry name" value="WD REPEAT CONTAINING PROTEIN"/>
    <property type="match status" value="1"/>
</dbReference>
<proteinExistence type="predicted"/>
<evidence type="ECO:0000256" key="2">
    <source>
        <dbReference type="ARBA" id="ARBA00022737"/>
    </source>
</evidence>
<evidence type="ECO:0000256" key="4">
    <source>
        <dbReference type="PROSITE-ProRule" id="PRU00221"/>
    </source>
</evidence>
<organism evidence="5">
    <name type="scientific">Tetraselmis sp. GSL018</name>
    <dbReference type="NCBI Taxonomy" id="582737"/>
    <lineage>
        <taxon>Eukaryota</taxon>
        <taxon>Viridiplantae</taxon>
        <taxon>Chlorophyta</taxon>
        <taxon>core chlorophytes</taxon>
        <taxon>Chlorodendrophyceae</taxon>
        <taxon>Chlorodendrales</taxon>
        <taxon>Chlorodendraceae</taxon>
        <taxon>Tetraselmis</taxon>
    </lineage>
</organism>
<accession>A0A061R409</accession>
<dbReference type="FunFam" id="2.130.10.10:FF:000234">
    <property type="entry name" value="WD repeat-containing protein LWD1"/>
    <property type="match status" value="1"/>
</dbReference>
<evidence type="ECO:0000256" key="1">
    <source>
        <dbReference type="ARBA" id="ARBA00022574"/>
    </source>
</evidence>
<sequence>MGDDRPSSRGAVFGTEVDSPRTFAEKRGEIYTYDSKHPVYAMNWTVRHDARFRLGIGSFLVEDENKIEIVQLNEETGQFESDPHMTFSHAYPATKLMFIPDKDCSRSDLLATSADFLRLWRIDEDGVLLHKLLNNNKNSEFCAPLTSFDWNDADPRQLGTSSIDTTCTIWDVEKGVVDTQLIAHDKEVYDIAWASQGVFASVSADRSVRVFDLRDKDHSTIIYESQEPDTPLMRLGWNKQDPRFLATIPMDSLSVLILDIRYPTFPVVELKRHTAPVNALAWAPHSSFHICTAGDDTQALIWDLSSMPLSGASETATPLDPILAYSARQEITQLQWCQSQTDWVGICFGSKTQILRV</sequence>
<dbReference type="AlphaFoldDB" id="A0A061R409"/>
<keyword evidence="2" id="KW-0677">Repeat</keyword>
<dbReference type="SMART" id="SM00320">
    <property type="entry name" value="WD40"/>
    <property type="match status" value="4"/>
</dbReference>
<dbReference type="Gene3D" id="2.130.10.10">
    <property type="entry name" value="YVTN repeat-like/Quinoprotein amine dehydrogenase"/>
    <property type="match status" value="1"/>
</dbReference>
<dbReference type="PROSITE" id="PS50082">
    <property type="entry name" value="WD_REPEATS_2"/>
    <property type="match status" value="2"/>
</dbReference>
<dbReference type="PROSITE" id="PS00678">
    <property type="entry name" value="WD_REPEATS_1"/>
    <property type="match status" value="1"/>
</dbReference>